<dbReference type="EMBL" id="DS469627">
    <property type="protein sequence ID" value="EDO38359.1"/>
    <property type="molecule type" value="Genomic_DNA"/>
</dbReference>
<dbReference type="OMA" id="NCAVANH"/>
<dbReference type="InterPro" id="IPR050373">
    <property type="entry name" value="Fibrinogen_C-term_domain"/>
</dbReference>
<dbReference type="InParanoid" id="A7SD41"/>
<dbReference type="FunFam" id="3.90.215.10:FF:000001">
    <property type="entry name" value="Tenascin isoform 1"/>
    <property type="match status" value="1"/>
</dbReference>
<gene>
    <name evidence="3" type="ORF">NEMVEDRAFT_v1g113867</name>
    <name evidence="4" type="ORF">NEMVEDRAFT_v1g113913</name>
</gene>
<feature type="non-terminal residue" evidence="3">
    <location>
        <position position="1"/>
    </location>
</feature>
<dbReference type="PROSITE" id="PS00514">
    <property type="entry name" value="FIBRINOGEN_C_1"/>
    <property type="match status" value="1"/>
</dbReference>
<evidence type="ECO:0000313" key="5">
    <source>
        <dbReference type="Proteomes" id="UP000001593"/>
    </source>
</evidence>
<dbReference type="STRING" id="45351.A7SD41"/>
<proteinExistence type="predicted"/>
<dbReference type="SUPFAM" id="SSF56496">
    <property type="entry name" value="Fibrinogen C-terminal domain-like"/>
    <property type="match status" value="1"/>
</dbReference>
<dbReference type="SMART" id="SM00186">
    <property type="entry name" value="FBG"/>
    <property type="match status" value="1"/>
</dbReference>
<dbReference type="PROSITE" id="PS51406">
    <property type="entry name" value="FIBRINOGEN_C_2"/>
    <property type="match status" value="1"/>
</dbReference>
<dbReference type="InterPro" id="IPR002181">
    <property type="entry name" value="Fibrinogen_a/b/g_C_dom"/>
</dbReference>
<dbReference type="KEGG" id="nve:5509930"/>
<evidence type="ECO:0000256" key="1">
    <source>
        <dbReference type="ARBA" id="ARBA00023157"/>
    </source>
</evidence>
<protein>
    <recommendedName>
        <fullName evidence="2">Fibrinogen C-terminal domain-containing protein</fullName>
    </recommendedName>
</protein>
<keyword evidence="1" id="KW-1015">Disulfide bond</keyword>
<dbReference type="AlphaFoldDB" id="A7SD41"/>
<dbReference type="InterPro" id="IPR036056">
    <property type="entry name" value="Fibrinogen-like_C"/>
</dbReference>
<feature type="domain" description="Fibrinogen C-terminal" evidence="2">
    <location>
        <begin position="1"/>
        <end position="185"/>
    </location>
</feature>
<dbReference type="PANTHER" id="PTHR19143">
    <property type="entry name" value="FIBRINOGEN/TENASCIN/ANGIOPOEITIN"/>
    <property type="match status" value="1"/>
</dbReference>
<dbReference type="Gene3D" id="3.90.215.10">
    <property type="entry name" value="Gamma Fibrinogen, chain A, domain 1"/>
    <property type="match status" value="1"/>
</dbReference>
<dbReference type="GO" id="GO:0005615">
    <property type="term" value="C:extracellular space"/>
    <property type="evidence" value="ECO:0000318"/>
    <property type="project" value="GO_Central"/>
</dbReference>
<dbReference type="HOGENOM" id="CLU_038628_6_0_1"/>
<evidence type="ECO:0000259" key="2">
    <source>
        <dbReference type="PROSITE" id="PS51406"/>
    </source>
</evidence>
<keyword evidence="5" id="KW-1185">Reference proteome</keyword>
<dbReference type="CDD" id="cd00087">
    <property type="entry name" value="FReD"/>
    <property type="match status" value="1"/>
</dbReference>
<dbReference type="PANTHER" id="PTHR19143:SF424">
    <property type="entry name" value="FIBRINOGEN C-TERMINAL DOMAIN-CONTAINING PROTEIN"/>
    <property type="match status" value="1"/>
</dbReference>
<name>A7SD41_NEMVE</name>
<dbReference type="InterPro" id="IPR020837">
    <property type="entry name" value="Fibrinogen_CS"/>
</dbReference>
<sequence>IQVYCDQTTDGGGWTVFQRRQDGSVDFYLGWADYKRGFGNETGEFWLGLDKIHLLTNQTNTTVRVDLMDWAGATRYAVYDHFAVSAENRNYVLTLGSYSGTAGDSLSIHRGMAFTTKDREHDNFPPDNCAIHKTGAWWYNSCSNSNLNGKYFQGGEALHNGINWSTWKGYEYSLKRSEMKIRPANFVPN</sequence>
<dbReference type="Pfam" id="PF00147">
    <property type="entry name" value="Fibrinogen_C"/>
    <property type="match status" value="1"/>
</dbReference>
<dbReference type="KEGG" id="nve:5509951"/>
<dbReference type="EMBL" id="DS469627">
    <property type="protein sequence ID" value="EDO38358.1"/>
    <property type="molecule type" value="Genomic_DNA"/>
</dbReference>
<accession>A7SD41</accession>
<organism evidence="3 5">
    <name type="scientific">Nematostella vectensis</name>
    <name type="common">Starlet sea anemone</name>
    <dbReference type="NCBI Taxonomy" id="45351"/>
    <lineage>
        <taxon>Eukaryota</taxon>
        <taxon>Metazoa</taxon>
        <taxon>Cnidaria</taxon>
        <taxon>Anthozoa</taxon>
        <taxon>Hexacorallia</taxon>
        <taxon>Actiniaria</taxon>
        <taxon>Edwardsiidae</taxon>
        <taxon>Nematostella</taxon>
    </lineage>
</organism>
<dbReference type="InterPro" id="IPR014716">
    <property type="entry name" value="Fibrinogen_a/b/g_C_1"/>
</dbReference>
<evidence type="ECO:0000313" key="4">
    <source>
        <dbReference type="EMBL" id="EDO38359.1"/>
    </source>
</evidence>
<dbReference type="eggNOG" id="KOG2579">
    <property type="taxonomic scope" value="Eukaryota"/>
</dbReference>
<dbReference type="Proteomes" id="UP000001593">
    <property type="component" value="Unassembled WGS sequence"/>
</dbReference>
<evidence type="ECO:0000313" key="3">
    <source>
        <dbReference type="EMBL" id="EDO38358.1"/>
    </source>
</evidence>
<reference evidence="3 5" key="1">
    <citation type="journal article" date="2007" name="Science">
        <title>Sea anemone genome reveals ancestral eumetazoan gene repertoire and genomic organization.</title>
        <authorList>
            <person name="Putnam N.H."/>
            <person name="Srivastava M."/>
            <person name="Hellsten U."/>
            <person name="Dirks B."/>
            <person name="Chapman J."/>
            <person name="Salamov A."/>
            <person name="Terry A."/>
            <person name="Shapiro H."/>
            <person name="Lindquist E."/>
            <person name="Kapitonov V.V."/>
            <person name="Jurka J."/>
            <person name="Genikhovich G."/>
            <person name="Grigoriev I.V."/>
            <person name="Lucas S.M."/>
            <person name="Steele R.E."/>
            <person name="Finnerty J.R."/>
            <person name="Technau U."/>
            <person name="Martindale M.Q."/>
            <person name="Rokhsar D.S."/>
        </authorList>
    </citation>
    <scope>NUCLEOTIDE SEQUENCE [LARGE SCALE GENOMIC DNA]</scope>
    <source>
        <strain evidence="3">CH2 x CH6</strain>
        <strain evidence="5">CH2 X CH6</strain>
    </source>
</reference>